<evidence type="ECO:0000256" key="1">
    <source>
        <dbReference type="ARBA" id="ARBA00022801"/>
    </source>
</evidence>
<proteinExistence type="predicted"/>
<dbReference type="PANTHER" id="PTHR47572:SF4">
    <property type="entry name" value="LACTONASE DRP35"/>
    <property type="match status" value="1"/>
</dbReference>
<reference evidence="3 4" key="1">
    <citation type="submission" date="2019-01" db="EMBL/GenBank/DDBJ databases">
        <authorList>
            <person name="Chen W.-M."/>
        </authorList>
    </citation>
    <scope>NUCLEOTIDE SEQUENCE [LARGE SCALE GENOMIC DNA]</scope>
    <source>
        <strain evidence="3 4">CCP-7</strain>
    </source>
</reference>
<keyword evidence="1" id="KW-0378">Hydrolase</keyword>
<dbReference type="PANTHER" id="PTHR47572">
    <property type="entry name" value="LIPOPROTEIN-RELATED"/>
    <property type="match status" value="1"/>
</dbReference>
<dbReference type="EMBL" id="SACN01000001">
    <property type="protein sequence ID" value="RVT94156.1"/>
    <property type="molecule type" value="Genomic_DNA"/>
</dbReference>
<dbReference type="InterPro" id="IPR011042">
    <property type="entry name" value="6-blade_b-propeller_TolB-like"/>
</dbReference>
<protein>
    <submittedName>
        <fullName evidence="3">SMP-30/gluconolactonase/LRE family protein</fullName>
    </submittedName>
</protein>
<sequence>MDGCRREGVDRRTFVASVAGSFIASAPSFAAKPKPPVLRIDGLSTFIDNLDRPEGIAVDRAGRVIFTDHHAAVTIREPDGTLSRRGDAIAPCGVALDGKGNAIVANMGLLSGKPGVLQRVALSNGADEKLAESFDGRALLASNSPCVAADGTIYCSHSSWGNAKAIGKTIADGFVYMVSPGGKARIVATGIRGANGTCIDPAQLYLYVAVTPEARIIRYRRLPDGRLGPRENFGPQLGEAVPDQTIDAIRALPPQDRRRLGYCDGIAFDADGNLWVTLPFANRLVAITPAGELIDVMHDGEGSIFDMPTNIAWGGKDRRDLFIVARARNMIVRGRTNVRGAV</sequence>
<dbReference type="Gene3D" id="2.120.10.30">
    <property type="entry name" value="TolB, C-terminal domain"/>
    <property type="match status" value="1"/>
</dbReference>
<dbReference type="SUPFAM" id="SSF63829">
    <property type="entry name" value="Calcium-dependent phosphotriesterase"/>
    <property type="match status" value="1"/>
</dbReference>
<organism evidence="3 4">
    <name type="scientific">Sphingomonas crocodyli</name>
    <dbReference type="NCBI Taxonomy" id="1979270"/>
    <lineage>
        <taxon>Bacteria</taxon>
        <taxon>Pseudomonadati</taxon>
        <taxon>Pseudomonadota</taxon>
        <taxon>Alphaproteobacteria</taxon>
        <taxon>Sphingomonadales</taxon>
        <taxon>Sphingomonadaceae</taxon>
        <taxon>Sphingomonas</taxon>
    </lineage>
</organism>
<dbReference type="GO" id="GO:0016787">
    <property type="term" value="F:hydrolase activity"/>
    <property type="evidence" value="ECO:0007669"/>
    <property type="project" value="UniProtKB-KW"/>
</dbReference>
<dbReference type="InterPro" id="IPR051262">
    <property type="entry name" value="SMP-30/CGR1_Lactonase"/>
</dbReference>
<feature type="domain" description="SMP-30/Gluconolactonase/LRE-like region" evidence="2">
    <location>
        <begin position="53"/>
        <end position="324"/>
    </location>
</feature>
<name>A0A437M981_9SPHN</name>
<accession>A0A437M981</accession>
<dbReference type="OrthoDB" id="9775406at2"/>
<evidence type="ECO:0000313" key="3">
    <source>
        <dbReference type="EMBL" id="RVT94156.1"/>
    </source>
</evidence>
<dbReference type="InterPro" id="IPR013658">
    <property type="entry name" value="SGL"/>
</dbReference>
<evidence type="ECO:0000259" key="2">
    <source>
        <dbReference type="Pfam" id="PF08450"/>
    </source>
</evidence>
<dbReference type="Pfam" id="PF08450">
    <property type="entry name" value="SGL"/>
    <property type="match status" value="1"/>
</dbReference>
<dbReference type="Proteomes" id="UP000282971">
    <property type="component" value="Unassembled WGS sequence"/>
</dbReference>
<comment type="caution">
    <text evidence="3">The sequence shown here is derived from an EMBL/GenBank/DDBJ whole genome shotgun (WGS) entry which is preliminary data.</text>
</comment>
<keyword evidence="4" id="KW-1185">Reference proteome</keyword>
<dbReference type="AlphaFoldDB" id="A0A437M981"/>
<evidence type="ECO:0000313" key="4">
    <source>
        <dbReference type="Proteomes" id="UP000282971"/>
    </source>
</evidence>
<gene>
    <name evidence="3" type="ORF">EOD43_09975</name>
</gene>